<gene>
    <name evidence="1" type="ORF">BPAE_0002g00630</name>
</gene>
<organism evidence="1 2">
    <name type="scientific">Botrytis paeoniae</name>
    <dbReference type="NCBI Taxonomy" id="278948"/>
    <lineage>
        <taxon>Eukaryota</taxon>
        <taxon>Fungi</taxon>
        <taxon>Dikarya</taxon>
        <taxon>Ascomycota</taxon>
        <taxon>Pezizomycotina</taxon>
        <taxon>Leotiomycetes</taxon>
        <taxon>Helotiales</taxon>
        <taxon>Sclerotiniaceae</taxon>
        <taxon>Botrytis</taxon>
    </lineage>
</organism>
<name>A0A4Z1G6E4_9HELO</name>
<evidence type="ECO:0000313" key="2">
    <source>
        <dbReference type="Proteomes" id="UP000297910"/>
    </source>
</evidence>
<dbReference type="AlphaFoldDB" id="A0A4Z1G6E4"/>
<dbReference type="Proteomes" id="UP000297910">
    <property type="component" value="Unassembled WGS sequence"/>
</dbReference>
<evidence type="ECO:0000313" key="1">
    <source>
        <dbReference type="EMBL" id="TGO30972.1"/>
    </source>
</evidence>
<comment type="caution">
    <text evidence="1">The sequence shown here is derived from an EMBL/GenBank/DDBJ whole genome shotgun (WGS) entry which is preliminary data.</text>
</comment>
<proteinExistence type="predicted"/>
<dbReference type="EMBL" id="PQXI01000002">
    <property type="protein sequence ID" value="TGO30972.1"/>
    <property type="molecule type" value="Genomic_DNA"/>
</dbReference>
<reference evidence="1 2" key="1">
    <citation type="submission" date="2017-12" db="EMBL/GenBank/DDBJ databases">
        <title>Comparative genomics of Botrytis spp.</title>
        <authorList>
            <person name="Valero-Jimenez C.A."/>
            <person name="Tapia P."/>
            <person name="Veloso J."/>
            <person name="Silva-Moreno E."/>
            <person name="Staats M."/>
            <person name="Valdes J.H."/>
            <person name="Van Kan J.A.L."/>
        </authorList>
    </citation>
    <scope>NUCLEOTIDE SEQUENCE [LARGE SCALE GENOMIC DNA]</scope>
    <source>
        <strain evidence="1 2">Bp0003</strain>
    </source>
</reference>
<keyword evidence="2" id="KW-1185">Reference proteome</keyword>
<accession>A0A4Z1G6E4</accession>
<protein>
    <submittedName>
        <fullName evidence="1">Uncharacterized protein</fullName>
    </submittedName>
</protein>
<sequence length="347" mass="38294">MTPLCTSAPSATLSVVARNVSVEAPILVLNSSGTSWNRDGVFTFDQSSPSNRIAWQSAYISDVVPLLQPVSSPNWSHEVDFFGPSFKCRPANSMEQADFNRVMRALEIQHKTFTATQIDDKYWNIITHPSPLQNDSLGNLCDSDIDFIIGNSTARSLLFYSSWATHTFKEYTDSWWPNVYTEPDGTPTNKSVFWTSSDSSLHAPKYTFLRTSTSSIVCSPINASFKATIASMSGRQQITQRGVTPVEKSSLNRMDQDMHDSQFVALASTLAGDATLDVGSMGKMERPKKLNNLWSFVGGNCNIIARGLLACEEIQNSPFISKMSTPNETNLGIKTLHAACPTQLYQC</sequence>